<gene>
    <name evidence="1" type="ORF">PGT21_025004</name>
</gene>
<organism evidence="1 2">
    <name type="scientific">Puccinia graminis f. sp. tritici</name>
    <dbReference type="NCBI Taxonomy" id="56615"/>
    <lineage>
        <taxon>Eukaryota</taxon>
        <taxon>Fungi</taxon>
        <taxon>Dikarya</taxon>
        <taxon>Basidiomycota</taxon>
        <taxon>Pucciniomycotina</taxon>
        <taxon>Pucciniomycetes</taxon>
        <taxon>Pucciniales</taxon>
        <taxon>Pucciniaceae</taxon>
        <taxon>Puccinia</taxon>
    </lineage>
</organism>
<comment type="caution">
    <text evidence="1">The sequence shown here is derived from an EMBL/GenBank/DDBJ whole genome shotgun (WGS) entry which is preliminary data.</text>
</comment>
<evidence type="ECO:0000313" key="2">
    <source>
        <dbReference type="Proteomes" id="UP000324748"/>
    </source>
</evidence>
<accession>A0A5B0QBA8</accession>
<dbReference type="AlphaFoldDB" id="A0A5B0QBA8"/>
<sequence>MPGTGQLVAFKKLDQSSTLYQDRPASRFTDIFIQPAPPPPPVAVGLSVLSYLGITTHSNLFPQLSRPSLPVTLIPELFSDSVKTCA</sequence>
<reference evidence="1 2" key="1">
    <citation type="submission" date="2019-05" db="EMBL/GenBank/DDBJ databases">
        <title>Emergence of the Ug99 lineage of the wheat stem rust pathogen through somatic hybridization.</title>
        <authorList>
            <person name="Li F."/>
            <person name="Upadhyaya N.M."/>
            <person name="Sperschneider J."/>
            <person name="Matny O."/>
            <person name="Nguyen-Phuc H."/>
            <person name="Mago R."/>
            <person name="Raley C."/>
            <person name="Miller M.E."/>
            <person name="Silverstein K.A.T."/>
            <person name="Henningsen E."/>
            <person name="Hirsch C.D."/>
            <person name="Visser B."/>
            <person name="Pretorius Z.A."/>
            <person name="Steffenson B.J."/>
            <person name="Schwessinger B."/>
            <person name="Dodds P.N."/>
            <person name="Figueroa M."/>
        </authorList>
    </citation>
    <scope>NUCLEOTIDE SEQUENCE [LARGE SCALE GENOMIC DNA]</scope>
    <source>
        <strain evidence="1">21-0</strain>
    </source>
</reference>
<dbReference type="Proteomes" id="UP000324748">
    <property type="component" value="Unassembled WGS sequence"/>
</dbReference>
<protein>
    <submittedName>
        <fullName evidence="1">Uncharacterized protein</fullName>
    </submittedName>
</protein>
<name>A0A5B0QBA8_PUCGR</name>
<proteinExistence type="predicted"/>
<dbReference type="EMBL" id="VSWC01000027">
    <property type="protein sequence ID" value="KAA1110550.1"/>
    <property type="molecule type" value="Genomic_DNA"/>
</dbReference>
<evidence type="ECO:0000313" key="1">
    <source>
        <dbReference type="EMBL" id="KAA1110550.1"/>
    </source>
</evidence>
<keyword evidence="2" id="KW-1185">Reference proteome</keyword>